<evidence type="ECO:0000259" key="1">
    <source>
        <dbReference type="Pfam" id="PF00531"/>
    </source>
</evidence>
<dbReference type="InterPro" id="IPR011029">
    <property type="entry name" value="DEATH-like_dom_sf"/>
</dbReference>
<keyword evidence="3" id="KW-1185">Reference proteome</keyword>
<dbReference type="KEGG" id="tad:TRIADDRAFT_60094"/>
<gene>
    <name evidence="2" type="ORF">TRIADDRAFT_60094</name>
</gene>
<reference evidence="2 3" key="1">
    <citation type="journal article" date="2008" name="Nature">
        <title>The Trichoplax genome and the nature of placozoans.</title>
        <authorList>
            <person name="Srivastava M."/>
            <person name="Begovic E."/>
            <person name="Chapman J."/>
            <person name="Putnam N.H."/>
            <person name="Hellsten U."/>
            <person name="Kawashima T."/>
            <person name="Kuo A."/>
            <person name="Mitros T."/>
            <person name="Salamov A."/>
            <person name="Carpenter M.L."/>
            <person name="Signorovitch A.Y."/>
            <person name="Moreno M.A."/>
            <person name="Kamm K."/>
            <person name="Grimwood J."/>
            <person name="Schmutz J."/>
            <person name="Shapiro H."/>
            <person name="Grigoriev I.V."/>
            <person name="Buss L.W."/>
            <person name="Schierwater B."/>
            <person name="Dellaporta S.L."/>
            <person name="Rokhsar D.S."/>
        </authorList>
    </citation>
    <scope>NUCLEOTIDE SEQUENCE [LARGE SCALE GENOMIC DNA]</scope>
    <source>
        <strain evidence="2 3">Grell-BS-1999</strain>
    </source>
</reference>
<dbReference type="SUPFAM" id="SSF47986">
    <property type="entry name" value="DEATH domain"/>
    <property type="match status" value="1"/>
</dbReference>
<dbReference type="HOGENOM" id="CLU_2006829_0_0_1"/>
<accession>B3S7A3</accession>
<dbReference type="CDD" id="cd01670">
    <property type="entry name" value="Death"/>
    <property type="match status" value="1"/>
</dbReference>
<dbReference type="InterPro" id="IPR000488">
    <property type="entry name" value="Death_dom"/>
</dbReference>
<dbReference type="Pfam" id="PF00531">
    <property type="entry name" value="Death"/>
    <property type="match status" value="1"/>
</dbReference>
<protein>
    <recommendedName>
        <fullName evidence="1">Death domain-containing protein</fullName>
    </recommendedName>
</protein>
<organism evidence="2 3">
    <name type="scientific">Trichoplax adhaerens</name>
    <name type="common">Trichoplax reptans</name>
    <dbReference type="NCBI Taxonomy" id="10228"/>
    <lineage>
        <taxon>Eukaryota</taxon>
        <taxon>Metazoa</taxon>
        <taxon>Placozoa</taxon>
        <taxon>Uniplacotomia</taxon>
        <taxon>Trichoplacea</taxon>
        <taxon>Trichoplacidae</taxon>
        <taxon>Trichoplax</taxon>
    </lineage>
</organism>
<dbReference type="CTD" id="6757266"/>
<name>B3S7A3_TRIAD</name>
<feature type="domain" description="Death" evidence="1">
    <location>
        <begin position="18"/>
        <end position="96"/>
    </location>
</feature>
<dbReference type="Gene3D" id="1.10.533.10">
    <property type="entry name" value="Death Domain, Fas"/>
    <property type="match status" value="1"/>
</dbReference>
<dbReference type="Proteomes" id="UP000009022">
    <property type="component" value="Unassembled WGS sequence"/>
</dbReference>
<dbReference type="PhylomeDB" id="B3S7A3"/>
<dbReference type="RefSeq" id="XP_002116053.1">
    <property type="nucleotide sequence ID" value="XM_002116017.1"/>
</dbReference>
<dbReference type="GeneID" id="6757266"/>
<evidence type="ECO:0000313" key="2">
    <source>
        <dbReference type="EMBL" id="EDV21453.1"/>
    </source>
</evidence>
<proteinExistence type="predicted"/>
<evidence type="ECO:0000313" key="3">
    <source>
        <dbReference type="Proteomes" id="UP000009022"/>
    </source>
</evidence>
<sequence length="124" mass="14386">MQTQWAIDPLQDDSKRNQCFIIIADNMDGKRLKEFGLKLGLSSIDVEDIVDNSDERFAKCMNLLRTWYSKFAPKVNWNNLLEASHTCKLANIGEKLGTRHRTWGILDIVQYYLRRSNATNVHVD</sequence>
<dbReference type="EMBL" id="DS985253">
    <property type="protein sequence ID" value="EDV21453.1"/>
    <property type="molecule type" value="Genomic_DNA"/>
</dbReference>
<dbReference type="GO" id="GO:0007165">
    <property type="term" value="P:signal transduction"/>
    <property type="evidence" value="ECO:0007669"/>
    <property type="project" value="InterPro"/>
</dbReference>
<dbReference type="InParanoid" id="B3S7A3"/>
<dbReference type="AlphaFoldDB" id="B3S7A3"/>